<dbReference type="Proteomes" id="UP000231019">
    <property type="component" value="Unassembled WGS sequence"/>
</dbReference>
<proteinExistence type="inferred from homology"/>
<dbReference type="InterPro" id="IPR016161">
    <property type="entry name" value="Ald_DH/histidinol_DH"/>
</dbReference>
<dbReference type="InterPro" id="IPR015590">
    <property type="entry name" value="Aldehyde_DH_dom"/>
</dbReference>
<name>A0A2M7G029_9BACT</name>
<evidence type="ECO:0000256" key="3">
    <source>
        <dbReference type="ARBA" id="ARBA00023027"/>
    </source>
</evidence>
<dbReference type="PANTHER" id="PTHR43720:SF2">
    <property type="entry name" value="2-AMINOMUCONIC SEMIALDEHYDE DEHYDROGENASE"/>
    <property type="match status" value="1"/>
</dbReference>
<gene>
    <name evidence="7" type="ORF">COW36_20415</name>
</gene>
<dbReference type="GO" id="GO:0016620">
    <property type="term" value="F:oxidoreductase activity, acting on the aldehyde or oxo group of donors, NAD or NADP as acceptor"/>
    <property type="evidence" value="ECO:0007669"/>
    <property type="project" value="InterPro"/>
</dbReference>
<dbReference type="FunFam" id="3.40.309.10:FF:000012">
    <property type="entry name" value="Betaine aldehyde dehydrogenase"/>
    <property type="match status" value="1"/>
</dbReference>
<evidence type="ECO:0000256" key="4">
    <source>
        <dbReference type="PROSITE-ProRule" id="PRU10007"/>
    </source>
</evidence>
<dbReference type="InterPro" id="IPR016163">
    <property type="entry name" value="Ald_DH_C"/>
</dbReference>
<accession>A0A2M7G029</accession>
<evidence type="ECO:0000256" key="2">
    <source>
        <dbReference type="ARBA" id="ARBA00023002"/>
    </source>
</evidence>
<reference evidence="7 8" key="1">
    <citation type="submission" date="2017-09" db="EMBL/GenBank/DDBJ databases">
        <title>Depth-based differentiation of microbial function through sediment-hosted aquifers and enrichment of novel symbionts in the deep terrestrial subsurface.</title>
        <authorList>
            <person name="Probst A.J."/>
            <person name="Ladd B."/>
            <person name="Jarett J.K."/>
            <person name="Geller-Mcgrath D.E."/>
            <person name="Sieber C.M."/>
            <person name="Emerson J.B."/>
            <person name="Anantharaman K."/>
            <person name="Thomas B.C."/>
            <person name="Malmstrom R."/>
            <person name="Stieglmeier M."/>
            <person name="Klingl A."/>
            <person name="Woyke T."/>
            <person name="Ryan C.M."/>
            <person name="Banfield J.F."/>
        </authorList>
    </citation>
    <scope>NUCLEOTIDE SEQUENCE [LARGE SCALE GENOMIC DNA]</scope>
    <source>
        <strain evidence="7">CG17_big_fil_post_rev_8_21_14_2_50_48_46</strain>
    </source>
</reference>
<dbReference type="FunFam" id="3.40.605.10:FF:000007">
    <property type="entry name" value="NAD/NADP-dependent betaine aldehyde dehydrogenase"/>
    <property type="match status" value="1"/>
</dbReference>
<dbReference type="PROSITE" id="PS00070">
    <property type="entry name" value="ALDEHYDE_DEHYDR_CYS"/>
    <property type="match status" value="1"/>
</dbReference>
<evidence type="ECO:0000313" key="7">
    <source>
        <dbReference type="EMBL" id="PIW14769.1"/>
    </source>
</evidence>
<comment type="similarity">
    <text evidence="1 5">Belongs to the aldehyde dehydrogenase family.</text>
</comment>
<dbReference type="InterPro" id="IPR029510">
    <property type="entry name" value="Ald_DH_CS_GLU"/>
</dbReference>
<dbReference type="PROSITE" id="PS00687">
    <property type="entry name" value="ALDEHYDE_DEHYDR_GLU"/>
    <property type="match status" value="1"/>
</dbReference>
<dbReference type="InterPro" id="IPR016160">
    <property type="entry name" value="Ald_DH_CS_CYS"/>
</dbReference>
<evidence type="ECO:0000256" key="5">
    <source>
        <dbReference type="RuleBase" id="RU003345"/>
    </source>
</evidence>
<sequence>MARQLLNLIGNHFQPAESGKTLDVWDPAQGRVYALLPRSDADDIETAVLAAETAFADWSGLAPDDRAKYLFQVADQIEARLEDFAQAESLDTGKPLWLARQVDIPRAVRNFRFFAAGLLHFSSESHALPGFLNYTLRQSLGVVACISPWNLPLYLLSWKIAPALAMGNTVVAKPSEVTPLTAVLLSEVLLESGFPKGVLNLVHGLGSEAGAALIHHPKIKAISFTGSTRTGAEIARIAAPRFKKLSLEMGGKNAALVFADCDYENMLETSVRSAFTNQGQICLCMSRILVERSLYSRFRDDFVARVKALKVGDPQEPDTRIGALVSQAHQEKILRHIDLAQQEGGSLLCGGQSVQLSGRCAQGWFVQPTVFEGLSASCRTNQEEIFGPVVTLQAFDNESEALALANGTDYGLASSVWTTDQARALRLSEKLQAGLVWVNCWMERDLRTPFGGVKNSGLGREGGWEALRFFSEAKNICLAYPP</sequence>
<keyword evidence="2 5" id="KW-0560">Oxidoreductase</keyword>
<dbReference type="AlphaFoldDB" id="A0A2M7G029"/>
<organism evidence="7 8">
    <name type="scientific">bacterium (Candidatus Blackallbacteria) CG17_big_fil_post_rev_8_21_14_2_50_48_46</name>
    <dbReference type="NCBI Taxonomy" id="2014261"/>
    <lineage>
        <taxon>Bacteria</taxon>
        <taxon>Candidatus Blackallbacteria</taxon>
    </lineage>
</organism>
<dbReference type="PANTHER" id="PTHR43720">
    <property type="entry name" value="2-AMINOMUCONIC SEMIALDEHYDE DEHYDROGENASE"/>
    <property type="match status" value="1"/>
</dbReference>
<dbReference type="Gene3D" id="3.40.309.10">
    <property type="entry name" value="Aldehyde Dehydrogenase, Chain A, domain 2"/>
    <property type="match status" value="1"/>
</dbReference>
<feature type="active site" evidence="4">
    <location>
        <position position="248"/>
    </location>
</feature>
<feature type="domain" description="Aldehyde dehydrogenase" evidence="6">
    <location>
        <begin position="15"/>
        <end position="476"/>
    </location>
</feature>
<evidence type="ECO:0000256" key="1">
    <source>
        <dbReference type="ARBA" id="ARBA00009986"/>
    </source>
</evidence>
<protein>
    <submittedName>
        <fullName evidence="7">2-hydroxymuconic semialdehyde dehydrogenase</fullName>
    </submittedName>
</protein>
<evidence type="ECO:0000259" key="6">
    <source>
        <dbReference type="Pfam" id="PF00171"/>
    </source>
</evidence>
<dbReference type="Pfam" id="PF00171">
    <property type="entry name" value="Aldedh"/>
    <property type="match status" value="1"/>
</dbReference>
<dbReference type="CDD" id="cd07093">
    <property type="entry name" value="ALDH_F8_HMSADH"/>
    <property type="match status" value="1"/>
</dbReference>
<dbReference type="InterPro" id="IPR016162">
    <property type="entry name" value="Ald_DH_N"/>
</dbReference>
<evidence type="ECO:0000313" key="8">
    <source>
        <dbReference type="Proteomes" id="UP000231019"/>
    </source>
</evidence>
<dbReference type="SUPFAM" id="SSF53720">
    <property type="entry name" value="ALDH-like"/>
    <property type="match status" value="1"/>
</dbReference>
<keyword evidence="3" id="KW-0520">NAD</keyword>
<dbReference type="EMBL" id="PFFQ01000056">
    <property type="protein sequence ID" value="PIW14769.1"/>
    <property type="molecule type" value="Genomic_DNA"/>
</dbReference>
<comment type="caution">
    <text evidence="7">The sequence shown here is derived from an EMBL/GenBank/DDBJ whole genome shotgun (WGS) entry which is preliminary data.</text>
</comment>
<dbReference type="Gene3D" id="3.40.605.10">
    <property type="entry name" value="Aldehyde Dehydrogenase, Chain A, domain 1"/>
    <property type="match status" value="1"/>
</dbReference>